<gene>
    <name evidence="2" type="ORF">Vbra_10231</name>
</gene>
<sequence length="220" mass="23679">MDMDAVGHEGDNDSEEITGPPAKRTRNQQRAQKHRKPLKGFKDGPARSRQLTTIDPFTGTPIPNKKTYGVSSVGSLGFCMEGGVLGEGWDAALDDAESSNQPDLYRILREMYAVFRSLEGSMFRFLAQHNPSPPPIVVIRPSKSHEGPFALPLRPAEAAAVPAADAPALPEGQAGHQHDGDLEDDPQAAEEVPLFYAAQAAMELNAAEMAYMEEGVEGLG</sequence>
<evidence type="ECO:0000313" key="3">
    <source>
        <dbReference type="Proteomes" id="UP000041254"/>
    </source>
</evidence>
<evidence type="ECO:0000313" key="2">
    <source>
        <dbReference type="EMBL" id="CEM33189.1"/>
    </source>
</evidence>
<dbReference type="Proteomes" id="UP000041254">
    <property type="component" value="Unassembled WGS sequence"/>
</dbReference>
<feature type="compositionally biased region" description="Basic residues" evidence="1">
    <location>
        <begin position="23"/>
        <end position="39"/>
    </location>
</feature>
<reference evidence="2 3" key="1">
    <citation type="submission" date="2014-11" db="EMBL/GenBank/DDBJ databases">
        <authorList>
            <person name="Zhu J."/>
            <person name="Qi W."/>
            <person name="Song R."/>
        </authorList>
    </citation>
    <scope>NUCLEOTIDE SEQUENCE [LARGE SCALE GENOMIC DNA]</scope>
</reference>
<name>A0A0G4GRM5_VITBC</name>
<feature type="region of interest" description="Disordered" evidence="1">
    <location>
        <begin position="1"/>
        <end position="58"/>
    </location>
</feature>
<dbReference type="EMBL" id="CDMY01000776">
    <property type="protein sequence ID" value="CEM33189.1"/>
    <property type="molecule type" value="Genomic_DNA"/>
</dbReference>
<protein>
    <submittedName>
        <fullName evidence="2">Uncharacterized protein</fullName>
    </submittedName>
</protein>
<evidence type="ECO:0000256" key="1">
    <source>
        <dbReference type="SAM" id="MobiDB-lite"/>
    </source>
</evidence>
<accession>A0A0G4GRM5</accession>
<proteinExistence type="predicted"/>
<organism evidence="2 3">
    <name type="scientific">Vitrella brassicaformis (strain CCMP3155)</name>
    <dbReference type="NCBI Taxonomy" id="1169540"/>
    <lineage>
        <taxon>Eukaryota</taxon>
        <taxon>Sar</taxon>
        <taxon>Alveolata</taxon>
        <taxon>Colpodellida</taxon>
        <taxon>Vitrellaceae</taxon>
        <taxon>Vitrella</taxon>
    </lineage>
</organism>
<dbReference type="AlphaFoldDB" id="A0A0G4GRM5"/>
<dbReference type="InParanoid" id="A0A0G4GRM5"/>
<keyword evidence="3" id="KW-1185">Reference proteome</keyword>
<feature type="compositionally biased region" description="Basic and acidic residues" evidence="1">
    <location>
        <begin position="1"/>
        <end position="11"/>
    </location>
</feature>
<dbReference type="VEuPathDB" id="CryptoDB:Vbra_10231"/>